<dbReference type="Gene3D" id="3.30.70.1440">
    <property type="entry name" value="Multidrug efflux transporter AcrB pore domain"/>
    <property type="match status" value="1"/>
</dbReference>
<dbReference type="SUPFAM" id="SSF82714">
    <property type="entry name" value="Multidrug efflux transporter AcrB TolC docking domain, DN and DC subdomains"/>
    <property type="match status" value="2"/>
</dbReference>
<feature type="transmembrane region" description="Helical" evidence="1">
    <location>
        <begin position="966"/>
        <end position="984"/>
    </location>
</feature>
<proteinExistence type="predicted"/>
<dbReference type="SUPFAM" id="SSF82693">
    <property type="entry name" value="Multidrug efflux transporter AcrB pore domain, PN1, PN2, PC1 and PC2 subdomains"/>
    <property type="match status" value="2"/>
</dbReference>
<feature type="transmembrane region" description="Helical" evidence="1">
    <location>
        <begin position="890"/>
        <end position="910"/>
    </location>
</feature>
<evidence type="ECO:0000256" key="1">
    <source>
        <dbReference type="SAM" id="Phobius"/>
    </source>
</evidence>
<dbReference type="AlphaFoldDB" id="A0A1I2B0N9"/>
<dbReference type="OrthoDB" id="9757940at2"/>
<dbReference type="Gene3D" id="3.30.70.1430">
    <property type="entry name" value="Multidrug efflux transporter AcrB pore domain"/>
    <property type="match status" value="2"/>
</dbReference>
<evidence type="ECO:0000313" key="3">
    <source>
        <dbReference type="Proteomes" id="UP000199119"/>
    </source>
</evidence>
<dbReference type="RefSeq" id="WP_004883075.1">
    <property type="nucleotide sequence ID" value="NZ_FONX01000002.1"/>
</dbReference>
<gene>
    <name evidence="2" type="ORF">SAMN04489711_102345</name>
</gene>
<dbReference type="Gene3D" id="1.20.1640.10">
    <property type="entry name" value="Multidrug efflux transporter AcrB transmembrane domain"/>
    <property type="match status" value="2"/>
</dbReference>
<dbReference type="Gene3D" id="3.30.70.1320">
    <property type="entry name" value="Multidrug efflux transporter AcrB pore domain like"/>
    <property type="match status" value="1"/>
</dbReference>
<feature type="transmembrane region" description="Helical" evidence="1">
    <location>
        <begin position="864"/>
        <end position="883"/>
    </location>
</feature>
<feature type="transmembrane region" description="Helical" evidence="1">
    <location>
        <begin position="12"/>
        <end position="32"/>
    </location>
</feature>
<reference evidence="3" key="1">
    <citation type="submission" date="2016-10" db="EMBL/GenBank/DDBJ databases">
        <authorList>
            <person name="Varghese N."/>
            <person name="Submissions S."/>
        </authorList>
    </citation>
    <scope>NUCLEOTIDE SEQUENCE [LARGE SCALE GENOMIC DNA]</scope>
    <source>
        <strain evidence="3">DSM 27981</strain>
    </source>
</reference>
<feature type="transmembrane region" description="Helical" evidence="1">
    <location>
        <begin position="530"/>
        <end position="552"/>
    </location>
</feature>
<keyword evidence="1" id="KW-0472">Membrane</keyword>
<feature type="transmembrane region" description="Helical" evidence="1">
    <location>
        <begin position="990"/>
        <end position="1016"/>
    </location>
</feature>
<keyword evidence="1" id="KW-0812">Transmembrane</keyword>
<dbReference type="PRINTS" id="PR00702">
    <property type="entry name" value="ACRIFLAVINRP"/>
</dbReference>
<name>A0A1I2B0N9_9BURK</name>
<dbReference type="GO" id="GO:0005886">
    <property type="term" value="C:plasma membrane"/>
    <property type="evidence" value="ECO:0007669"/>
    <property type="project" value="TreeGrafter"/>
</dbReference>
<dbReference type="PANTHER" id="PTHR32063:SF18">
    <property type="entry name" value="CATION EFFLUX SYSTEM PROTEIN"/>
    <property type="match status" value="1"/>
</dbReference>
<dbReference type="InterPro" id="IPR001036">
    <property type="entry name" value="Acrflvin-R"/>
</dbReference>
<dbReference type="SUPFAM" id="SSF82866">
    <property type="entry name" value="Multidrug efflux transporter AcrB transmembrane domain"/>
    <property type="match status" value="2"/>
</dbReference>
<feature type="transmembrane region" description="Helical" evidence="1">
    <location>
        <begin position="470"/>
        <end position="494"/>
    </location>
</feature>
<feature type="transmembrane region" description="Helical" evidence="1">
    <location>
        <begin position="345"/>
        <end position="363"/>
    </location>
</feature>
<dbReference type="InterPro" id="IPR027463">
    <property type="entry name" value="AcrB_DN_DC_subdom"/>
</dbReference>
<keyword evidence="3" id="KW-1185">Reference proteome</keyword>
<feature type="transmembrane region" description="Helical" evidence="1">
    <location>
        <begin position="393"/>
        <end position="417"/>
    </location>
</feature>
<evidence type="ECO:0000313" key="2">
    <source>
        <dbReference type="EMBL" id="SFE49626.1"/>
    </source>
</evidence>
<dbReference type="PANTHER" id="PTHR32063">
    <property type="match status" value="1"/>
</dbReference>
<dbReference type="STRING" id="1177982.SAMN04489711_102345"/>
<feature type="transmembrane region" description="Helical" evidence="1">
    <location>
        <begin position="368"/>
        <end position="387"/>
    </location>
</feature>
<dbReference type="Pfam" id="PF00873">
    <property type="entry name" value="ACR_tran"/>
    <property type="match status" value="1"/>
</dbReference>
<accession>A0A1I2B0N9</accession>
<protein>
    <submittedName>
        <fullName evidence="2">Multidrug efflux pump subunit AcrB</fullName>
    </submittedName>
</protein>
<organism evidence="2 3">
    <name type="scientific">Paracidovorax wautersii</name>
    <dbReference type="NCBI Taxonomy" id="1177982"/>
    <lineage>
        <taxon>Bacteria</taxon>
        <taxon>Pseudomonadati</taxon>
        <taxon>Pseudomonadota</taxon>
        <taxon>Betaproteobacteria</taxon>
        <taxon>Burkholderiales</taxon>
        <taxon>Comamonadaceae</taxon>
        <taxon>Paracidovorax</taxon>
    </lineage>
</organism>
<dbReference type="EMBL" id="FONX01000002">
    <property type="protein sequence ID" value="SFE49626.1"/>
    <property type="molecule type" value="Genomic_DNA"/>
</dbReference>
<dbReference type="Gene3D" id="3.30.2090.10">
    <property type="entry name" value="Multidrug efflux transporter AcrB TolC docking domain, DN and DC subdomains"/>
    <property type="match status" value="2"/>
</dbReference>
<feature type="transmembrane region" description="Helical" evidence="1">
    <location>
        <begin position="438"/>
        <end position="458"/>
    </location>
</feature>
<dbReference type="Proteomes" id="UP000199119">
    <property type="component" value="Unassembled WGS sequence"/>
</dbReference>
<dbReference type="GO" id="GO:0042910">
    <property type="term" value="F:xenobiotic transmembrane transporter activity"/>
    <property type="evidence" value="ECO:0007669"/>
    <property type="project" value="TreeGrafter"/>
</dbReference>
<feature type="transmembrane region" description="Helical" evidence="1">
    <location>
        <begin position="916"/>
        <end position="937"/>
    </location>
</feature>
<keyword evidence="1" id="KW-1133">Transmembrane helix</keyword>
<sequence>MKITEMALRASRLTYLAAVIILVAGIATFLNFPSQEEPSVTIRDAVVAVLNPGMPAERVEQLIARPIEERLRELAEVKRVTTTVRAGGAVIQVTIWERYTDLAPIWQRVRAKVADAQPLLPQGTLGPFVNDDFGRVAVASIAVTAPGYSMGEMRVSLKEMRDRLYALPGVDRISFYGLQEERVYLEFDRPKLAQLGLTPQGVIDQLVKQNVVLSGGQIAIGGINASLAVSGEVRDAASLRALPIMMAQAQGARGASPAPSISLGELARVQVQPADPPESAAVYKGQPAVVMAVSMTSGQNVEQFGVALKSRVAELEKLLPAGFELSYVTFQADVVKREMGKMNQVMIETIVIVLGVVVLFLGWRTGFIVGMIVPLTILGALIVMRALNIELQSVSMAAIIIALGLLVDNGIVIAEDIERRLAAGEDRKQACLEAGRTLALPLLTSSLVIVIAFSPFFFGQSATSEYLRSLVIVLALTLLGSWLLCLTVTPLLCYHFTKVHHQPANDAQTYNTRFYRGYRKLLEWVLDHKAIYVGVMTGALAVALYGFTTLPYDFLPKSDRVQFQIPVQLAPGTDSRLTLAKVKEVSGWLGDQEINPEITDHIGYVADGGPRFILGLNPPLPASNIAYFVVTVKAGTNIDVVIARTRAYFAQHHGDVRAEPQRFSLGTTEAGTAVYRVSGPDHEVLMNAAAKIESALRELPGTANIKNNWDTRVGRLDVRVDQDRARRAGVTTDDIAAWLGTRYIGQSISVIRDGDTSVPIVMRGTSNDRRSTADVGSTTIYPASGGQPVSLAQVADVTLASEPSVIQRRNLIRTVTVQGQNTAYTAQEIVDHLAPRIAAIELPAGYAIELGGEIEESAESNASLTHYMPFALLAMLLLFIWQFNSFRKLIVILATIPFTLIGVVIALKATGTPFSFMATFGVLALFGIIVNNAVLLLEQIEHGLSEGLARHEALVGAAMQRLRPIVMTKVTCIAGLVPLMLFAGPLWKGMAIGMIGGLALGTLVTLGLIPLLYEVLFGMKWPGSKRSHEAVQQPVQPV</sequence>